<evidence type="ECO:0000256" key="5">
    <source>
        <dbReference type="ARBA" id="ARBA00023136"/>
    </source>
</evidence>
<dbReference type="InterPro" id="IPR001046">
    <property type="entry name" value="NRAMP_fam"/>
</dbReference>
<feature type="transmembrane region" description="Helical" evidence="6">
    <location>
        <begin position="118"/>
        <end position="143"/>
    </location>
</feature>
<keyword evidence="2" id="KW-0813">Transport</keyword>
<name>A0A381PCN9_9ZZZZ</name>
<accession>A0A381PCN9</accession>
<evidence type="ECO:0000256" key="6">
    <source>
        <dbReference type="SAM" id="Phobius"/>
    </source>
</evidence>
<dbReference type="GO" id="GO:0034755">
    <property type="term" value="P:iron ion transmembrane transport"/>
    <property type="evidence" value="ECO:0007669"/>
    <property type="project" value="TreeGrafter"/>
</dbReference>
<gene>
    <name evidence="7" type="ORF">METZ01_LOCUS17609</name>
</gene>
<feature type="transmembrane region" description="Helical" evidence="6">
    <location>
        <begin position="152"/>
        <end position="171"/>
    </location>
</feature>
<dbReference type="GO" id="GO:0015086">
    <property type="term" value="F:cadmium ion transmembrane transporter activity"/>
    <property type="evidence" value="ECO:0007669"/>
    <property type="project" value="TreeGrafter"/>
</dbReference>
<organism evidence="7">
    <name type="scientific">marine metagenome</name>
    <dbReference type="NCBI Taxonomy" id="408172"/>
    <lineage>
        <taxon>unclassified sequences</taxon>
        <taxon>metagenomes</taxon>
        <taxon>ecological metagenomes</taxon>
    </lineage>
</organism>
<comment type="subcellular location">
    <subcellularLocation>
        <location evidence="1">Membrane</location>
        <topology evidence="1">Multi-pass membrane protein</topology>
    </subcellularLocation>
</comment>
<dbReference type="PRINTS" id="PR00447">
    <property type="entry name" value="NATRESASSCMP"/>
</dbReference>
<feature type="transmembrane region" description="Helical" evidence="6">
    <location>
        <begin position="281"/>
        <end position="309"/>
    </location>
</feature>
<evidence type="ECO:0000256" key="1">
    <source>
        <dbReference type="ARBA" id="ARBA00004141"/>
    </source>
</evidence>
<evidence type="ECO:0008006" key="8">
    <source>
        <dbReference type="Google" id="ProtNLM"/>
    </source>
</evidence>
<feature type="transmembrane region" description="Helical" evidence="6">
    <location>
        <begin position="321"/>
        <end position="338"/>
    </location>
</feature>
<dbReference type="AlphaFoldDB" id="A0A381PCN9"/>
<reference evidence="7" key="1">
    <citation type="submission" date="2018-05" db="EMBL/GenBank/DDBJ databases">
        <authorList>
            <person name="Lanie J.A."/>
            <person name="Ng W.-L."/>
            <person name="Kazmierczak K.M."/>
            <person name="Andrzejewski T.M."/>
            <person name="Davidsen T.M."/>
            <person name="Wayne K.J."/>
            <person name="Tettelin H."/>
            <person name="Glass J.I."/>
            <person name="Rusch D."/>
            <person name="Podicherti R."/>
            <person name="Tsui H.-C.T."/>
            <person name="Winkler M.E."/>
        </authorList>
    </citation>
    <scope>NUCLEOTIDE SEQUENCE</scope>
</reference>
<evidence type="ECO:0000256" key="2">
    <source>
        <dbReference type="ARBA" id="ARBA00022448"/>
    </source>
</evidence>
<keyword evidence="4 6" id="KW-1133">Transmembrane helix</keyword>
<dbReference type="Pfam" id="PF01566">
    <property type="entry name" value="Nramp"/>
    <property type="match status" value="1"/>
</dbReference>
<sequence length="407" mass="44125">VLKKIKNIGPGLIITSAFIGPGTVTLCSLSGIEFGYSLIWCVIFSIIATCYLQELSSRLGIISRKGLSDVLKENKNHLIKNSSYILIVLSLFIGNTAYESGNISGTVMGLETFLGSGIIHNSSASINIYAILIGIILVGIILVGSYNVFEKLLVGLVFIMSITFIITAILSKPSLGDLISGLKPSVNETNYLYVIGLIGTTVVPYNLFLHSYIAKQKWKTIEDYKLSIPDTIISILIGGIISISIIITAASNNHLINGSNIKSAIDLGGQLTPYLGDFSKYFISIGLFSAGITSSITAPIATSYALSGIFNYKAEWKDKNFKIVAIVVILFGIIFSSINYNPIIIIKLAQFINGLFLPLISIFLLWAINQKEIMGNYVNSISYNLLGIIIIIISILIGLKSLLTLFI</sequence>
<feature type="transmembrane region" description="Helical" evidence="6">
    <location>
        <begin position="191"/>
        <end position="210"/>
    </location>
</feature>
<keyword evidence="3 6" id="KW-0812">Transmembrane</keyword>
<dbReference type="EMBL" id="UINC01000941">
    <property type="protein sequence ID" value="SUZ64755.1"/>
    <property type="molecule type" value="Genomic_DNA"/>
</dbReference>
<dbReference type="NCBIfam" id="NF037982">
    <property type="entry name" value="Nramp_1"/>
    <property type="match status" value="1"/>
</dbReference>
<dbReference type="PANTHER" id="PTHR11706:SF33">
    <property type="entry name" value="NATURAL RESISTANCE-ASSOCIATED MACROPHAGE PROTEIN 2"/>
    <property type="match status" value="1"/>
</dbReference>
<feature type="transmembrane region" description="Helical" evidence="6">
    <location>
        <begin position="12"/>
        <end position="31"/>
    </location>
</feature>
<feature type="transmembrane region" description="Helical" evidence="6">
    <location>
        <begin position="344"/>
        <end position="368"/>
    </location>
</feature>
<protein>
    <recommendedName>
        <fullName evidence="8">Manganese transporter</fullName>
    </recommendedName>
</protein>
<dbReference type="GO" id="GO:0005384">
    <property type="term" value="F:manganese ion transmembrane transporter activity"/>
    <property type="evidence" value="ECO:0007669"/>
    <property type="project" value="TreeGrafter"/>
</dbReference>
<feature type="transmembrane region" description="Helical" evidence="6">
    <location>
        <begin position="231"/>
        <end position="250"/>
    </location>
</feature>
<feature type="non-terminal residue" evidence="7">
    <location>
        <position position="1"/>
    </location>
</feature>
<evidence type="ECO:0000256" key="4">
    <source>
        <dbReference type="ARBA" id="ARBA00022989"/>
    </source>
</evidence>
<proteinExistence type="predicted"/>
<feature type="transmembrane region" description="Helical" evidence="6">
    <location>
        <begin position="78"/>
        <end position="98"/>
    </location>
</feature>
<feature type="transmembrane region" description="Helical" evidence="6">
    <location>
        <begin position="380"/>
        <end position="399"/>
    </location>
</feature>
<keyword evidence="5 6" id="KW-0472">Membrane</keyword>
<evidence type="ECO:0000256" key="3">
    <source>
        <dbReference type="ARBA" id="ARBA00022692"/>
    </source>
</evidence>
<dbReference type="GO" id="GO:0005886">
    <property type="term" value="C:plasma membrane"/>
    <property type="evidence" value="ECO:0007669"/>
    <property type="project" value="TreeGrafter"/>
</dbReference>
<dbReference type="PANTHER" id="PTHR11706">
    <property type="entry name" value="SOLUTE CARRIER PROTEIN FAMILY 11 MEMBER"/>
    <property type="match status" value="1"/>
</dbReference>
<evidence type="ECO:0000313" key="7">
    <source>
        <dbReference type="EMBL" id="SUZ64755.1"/>
    </source>
</evidence>
<feature type="transmembrane region" description="Helical" evidence="6">
    <location>
        <begin position="37"/>
        <end position="57"/>
    </location>
</feature>